<keyword evidence="3" id="KW-1185">Reference proteome</keyword>
<dbReference type="PANTHER" id="PTHR43355">
    <property type="entry name" value="FLAVIN REDUCTASE (NADPH)"/>
    <property type="match status" value="1"/>
</dbReference>
<sequence>MRVGIIGATGRAGARIAEEAAARGHQVRALVRDARSLPSRYESVVEKAVLDLEAADLRGLDVLVSAYGVPLDREAEHLPVIEHLIGLLRGSPTRLIVVGSAGHLFTDASRTRRYYEAELPAGPLRSGSRILQQVNQRLLDSAGVTWTYLAPAVEFLPEGPRTGSYQLGGDVVLRDPSGRSHISYADYALAVLDEAERPRATNRTATVATTDPAA</sequence>
<reference evidence="2 3" key="1">
    <citation type="journal article" date="2021" name="Arch. Microbiol.">
        <title>Myceligenerans indicum sp. nov., an actinobacterium isolated from mangrove sediment of Sundarbans, India.</title>
        <authorList>
            <person name="Asha K."/>
            <person name="Bhadury P."/>
        </authorList>
    </citation>
    <scope>NUCLEOTIDE SEQUENCE [LARGE SCALE GENOMIC DNA]</scope>
    <source>
        <strain evidence="2 3">I2</strain>
    </source>
</reference>
<dbReference type="InterPro" id="IPR051606">
    <property type="entry name" value="Polyketide_Oxido-like"/>
</dbReference>
<organism evidence="2 3">
    <name type="scientific">Myceligenerans indicum</name>
    <dbReference type="NCBI Taxonomy" id="2593663"/>
    <lineage>
        <taxon>Bacteria</taxon>
        <taxon>Bacillati</taxon>
        <taxon>Actinomycetota</taxon>
        <taxon>Actinomycetes</taxon>
        <taxon>Micrococcales</taxon>
        <taxon>Promicromonosporaceae</taxon>
        <taxon>Myceligenerans</taxon>
    </lineage>
</organism>
<evidence type="ECO:0000313" key="3">
    <source>
        <dbReference type="Proteomes" id="UP000675409"/>
    </source>
</evidence>
<dbReference type="Proteomes" id="UP000675409">
    <property type="component" value="Unassembled WGS sequence"/>
</dbReference>
<dbReference type="InterPro" id="IPR016040">
    <property type="entry name" value="NAD(P)-bd_dom"/>
</dbReference>
<dbReference type="Gene3D" id="3.40.50.720">
    <property type="entry name" value="NAD(P)-binding Rossmann-like Domain"/>
    <property type="match status" value="1"/>
</dbReference>
<dbReference type="RefSeq" id="WP_201848456.1">
    <property type="nucleotide sequence ID" value="NZ_JABBYC010000027.1"/>
</dbReference>
<accession>A0ABS1LN01</accession>
<dbReference type="EMBL" id="JABBYC010000027">
    <property type="protein sequence ID" value="MBL0887409.1"/>
    <property type="molecule type" value="Genomic_DNA"/>
</dbReference>
<evidence type="ECO:0000259" key="1">
    <source>
        <dbReference type="Pfam" id="PF13460"/>
    </source>
</evidence>
<proteinExistence type="predicted"/>
<dbReference type="Pfam" id="PF13460">
    <property type="entry name" value="NAD_binding_10"/>
    <property type="match status" value="1"/>
</dbReference>
<comment type="caution">
    <text evidence="2">The sequence shown here is derived from an EMBL/GenBank/DDBJ whole genome shotgun (WGS) entry which is preliminary data.</text>
</comment>
<protein>
    <submittedName>
        <fullName evidence="2">NAD(P)H-binding protein</fullName>
    </submittedName>
</protein>
<name>A0ABS1LN01_9MICO</name>
<dbReference type="PANTHER" id="PTHR43355:SF2">
    <property type="entry name" value="FLAVIN REDUCTASE (NADPH)"/>
    <property type="match status" value="1"/>
</dbReference>
<dbReference type="InterPro" id="IPR036291">
    <property type="entry name" value="NAD(P)-bd_dom_sf"/>
</dbReference>
<dbReference type="SUPFAM" id="SSF51735">
    <property type="entry name" value="NAD(P)-binding Rossmann-fold domains"/>
    <property type="match status" value="1"/>
</dbReference>
<gene>
    <name evidence="2" type="ORF">HGK34_14165</name>
</gene>
<feature type="domain" description="NAD(P)-binding" evidence="1">
    <location>
        <begin position="7"/>
        <end position="195"/>
    </location>
</feature>
<evidence type="ECO:0000313" key="2">
    <source>
        <dbReference type="EMBL" id="MBL0887409.1"/>
    </source>
</evidence>